<gene>
    <name evidence="3" type="ORF">BJ997_001599</name>
</gene>
<dbReference type="EMBL" id="JACHBQ010000001">
    <property type="protein sequence ID" value="MBB5641051.1"/>
    <property type="molecule type" value="Genomic_DNA"/>
</dbReference>
<dbReference type="Pfam" id="PF03795">
    <property type="entry name" value="YCII"/>
    <property type="match status" value="1"/>
</dbReference>
<dbReference type="AlphaFoldDB" id="A0A7W8ZVR1"/>
<sequence>MTGAEEKMKHLILIPNNVDTWKGLPAAEIEGIMQAHTSLQKELTASGEFVEAHEPGEEAKFVKSDDGSCTVTDGPFMETKEIVAGYYIVDCVDMERAVEIAGKLGEAKLWPIEIRRIDA</sequence>
<proteinExistence type="inferred from homology"/>
<protein>
    <recommendedName>
        <fullName evidence="2">YCII-related domain-containing protein</fullName>
    </recommendedName>
</protein>
<dbReference type="PANTHER" id="PTHR35174:SF3">
    <property type="entry name" value="BLL7171 PROTEIN"/>
    <property type="match status" value="1"/>
</dbReference>
<reference evidence="3 4" key="1">
    <citation type="submission" date="2020-08" db="EMBL/GenBank/DDBJ databases">
        <title>Sequencing the genomes of 1000 actinobacteria strains.</title>
        <authorList>
            <person name="Klenk H.-P."/>
        </authorList>
    </citation>
    <scope>NUCLEOTIDE SEQUENCE [LARGE SCALE GENOMIC DNA]</scope>
    <source>
        <strain evidence="3 4">DSM 21065</strain>
    </source>
</reference>
<feature type="domain" description="YCII-related" evidence="2">
    <location>
        <begin position="8"/>
        <end position="104"/>
    </location>
</feature>
<dbReference type="Proteomes" id="UP000561726">
    <property type="component" value="Unassembled WGS sequence"/>
</dbReference>
<dbReference type="PANTHER" id="PTHR35174">
    <property type="entry name" value="BLL7171 PROTEIN-RELATED"/>
    <property type="match status" value="1"/>
</dbReference>
<dbReference type="SUPFAM" id="SSF54909">
    <property type="entry name" value="Dimeric alpha+beta barrel"/>
    <property type="match status" value="1"/>
</dbReference>
<dbReference type="InterPro" id="IPR005545">
    <property type="entry name" value="YCII"/>
</dbReference>
<accession>A0A7W8ZVR1</accession>
<evidence type="ECO:0000313" key="4">
    <source>
        <dbReference type="Proteomes" id="UP000561726"/>
    </source>
</evidence>
<organism evidence="3 4">
    <name type="scientific">Cryobacterium roopkundense</name>
    <dbReference type="NCBI Taxonomy" id="1001240"/>
    <lineage>
        <taxon>Bacteria</taxon>
        <taxon>Bacillati</taxon>
        <taxon>Actinomycetota</taxon>
        <taxon>Actinomycetes</taxon>
        <taxon>Micrococcales</taxon>
        <taxon>Microbacteriaceae</taxon>
        <taxon>Cryobacterium</taxon>
    </lineage>
</organism>
<dbReference type="OrthoDB" id="668782at2"/>
<comment type="similarity">
    <text evidence="1">Belongs to the YciI family.</text>
</comment>
<dbReference type="InterPro" id="IPR011008">
    <property type="entry name" value="Dimeric_a/b-barrel"/>
</dbReference>
<name>A0A7W8ZVR1_9MICO</name>
<dbReference type="Gene3D" id="3.30.70.1060">
    <property type="entry name" value="Dimeric alpha+beta barrel"/>
    <property type="match status" value="1"/>
</dbReference>
<evidence type="ECO:0000256" key="1">
    <source>
        <dbReference type="ARBA" id="ARBA00007689"/>
    </source>
</evidence>
<evidence type="ECO:0000313" key="3">
    <source>
        <dbReference type="EMBL" id="MBB5641051.1"/>
    </source>
</evidence>
<comment type="caution">
    <text evidence="3">The sequence shown here is derived from an EMBL/GenBank/DDBJ whole genome shotgun (WGS) entry which is preliminary data.</text>
</comment>
<evidence type="ECO:0000259" key="2">
    <source>
        <dbReference type="Pfam" id="PF03795"/>
    </source>
</evidence>
<dbReference type="RefSeq" id="WP_084141251.1">
    <property type="nucleotide sequence ID" value="NZ_JACHBQ010000001.1"/>
</dbReference>